<feature type="transmembrane region" description="Helical" evidence="1">
    <location>
        <begin position="21"/>
        <end position="37"/>
    </location>
</feature>
<protein>
    <submittedName>
        <fullName evidence="2">Uncharacterized protein</fullName>
    </submittedName>
</protein>
<comment type="caution">
    <text evidence="2">The sequence shown here is derived from an EMBL/GenBank/DDBJ whole genome shotgun (WGS) entry which is preliminary data.</text>
</comment>
<accession>A0AAE3H9P3</accession>
<feature type="transmembrane region" description="Helical" evidence="1">
    <location>
        <begin position="49"/>
        <end position="71"/>
    </location>
</feature>
<name>A0AAE3H9P3_9EURY</name>
<sequence>MISIFWKINMQSKMKYLNENTIGILVIIGTLVLYHMLNMESDILQEFRRSISVVWVFMIPGIASSLIYAVLTKNIRKAIVVGVLTNILWFIWAIAYMLATFELN</sequence>
<keyword evidence="1" id="KW-0472">Membrane</keyword>
<organism evidence="2 3">
    <name type="scientific">Methanolobus chelungpuianus</name>
    <dbReference type="NCBI Taxonomy" id="502115"/>
    <lineage>
        <taxon>Archaea</taxon>
        <taxon>Methanobacteriati</taxon>
        <taxon>Methanobacteriota</taxon>
        <taxon>Stenosarchaea group</taxon>
        <taxon>Methanomicrobia</taxon>
        <taxon>Methanosarcinales</taxon>
        <taxon>Methanosarcinaceae</taxon>
        <taxon>Methanolobus</taxon>
    </lineage>
</organism>
<keyword evidence="1" id="KW-0812">Transmembrane</keyword>
<keyword evidence="3" id="KW-1185">Reference proteome</keyword>
<evidence type="ECO:0000313" key="3">
    <source>
        <dbReference type="Proteomes" id="UP001206983"/>
    </source>
</evidence>
<reference evidence="2 3" key="1">
    <citation type="journal article" date="2011" name="Appl. Environ. Microbiol.">
        <title>Methanogenic archaea isolated from Taiwan's Chelungpu fault.</title>
        <authorList>
            <person name="Wu S.Y."/>
            <person name="Lai M.C."/>
        </authorList>
    </citation>
    <scope>NUCLEOTIDE SEQUENCE [LARGE SCALE GENOMIC DNA]</scope>
    <source>
        <strain evidence="2 3">St545Mb</strain>
    </source>
</reference>
<keyword evidence="1" id="KW-1133">Transmembrane helix</keyword>
<dbReference type="AlphaFoldDB" id="A0AAE3H9P3"/>
<proteinExistence type="predicted"/>
<gene>
    <name evidence="2" type="ORF">PV02_04035</name>
</gene>
<dbReference type="EMBL" id="JTEO01000002">
    <property type="protein sequence ID" value="MCQ6962290.1"/>
    <property type="molecule type" value="Genomic_DNA"/>
</dbReference>
<evidence type="ECO:0000256" key="1">
    <source>
        <dbReference type="SAM" id="Phobius"/>
    </source>
</evidence>
<feature type="transmembrane region" description="Helical" evidence="1">
    <location>
        <begin position="78"/>
        <end position="99"/>
    </location>
</feature>
<dbReference type="Proteomes" id="UP001206983">
    <property type="component" value="Unassembled WGS sequence"/>
</dbReference>
<evidence type="ECO:0000313" key="2">
    <source>
        <dbReference type="EMBL" id="MCQ6962290.1"/>
    </source>
</evidence>